<dbReference type="InterPro" id="IPR036116">
    <property type="entry name" value="FN3_sf"/>
</dbReference>
<dbReference type="EMBL" id="CACRXK020002567">
    <property type="protein sequence ID" value="CAB3994929.1"/>
    <property type="molecule type" value="Genomic_DNA"/>
</dbReference>
<evidence type="ECO:0000313" key="3">
    <source>
        <dbReference type="Proteomes" id="UP001152795"/>
    </source>
</evidence>
<dbReference type="PANTHER" id="PTHR46957:SF3">
    <property type="entry name" value="CYTOKINE RECEPTOR"/>
    <property type="match status" value="1"/>
</dbReference>
<sequence length="1404" mass="157844">MATKPDEKIAVLDVKLKQLLITCGRTESVLESTKDIAINRQIESLKALSKDVEQSRREVELLKITNDEPEDEITTWNAEVEEKLSKADEDIKRLEKWQDEYKQKKESIAREEQFKFEMKLHETKLQLQSEQNTKVLAPGSAPRSIAVKSTETGSFEVSWLPPEYPNGRISFYTIYYSDEPHKSWETWLFTFATKSPRKISQIQNDRRYAVRISSSTSRAAGPISEPFLVQTLQGAPSNPQNVQAKVISSTKVELTWKKPSYEGSGQGIVGYDIYYNTSLDGTRVKVTIHSPADFSKVVTGLSPAAIYKFDIAARTDAGSGPLSFPQFATTWEGAPSAPPNNFSCTAIDASHIHCSWRPPPRKDRNGLIIGYLIRYKLSNKDTSVKKSVTNSVLSMTLDKLQAYTVYHIDVAAKSSKGQGPFSDRIVVTTHETKPSKPPENMTATAINSTAIYVTWKAPTPPFGAKLTGYQFRYRKKPQEDIYRIIVIVGNKRRIVLTSLKPEQDYEFVIAAKSAKGTGRLTKPVVCKTKQAPPKPPVLVSKKLAAPQVGVALSWTSKARDIEQFQLRYAKDVEKITNETLLSKLTFVEKIFSSSVTAYNATNLGHGLWYVFKISVKNVGGWSTEREAWLLMDAAKPTGPPLNFRVEPKTSTSVQLSWDLPEKWKRNGKIIGYELSYLQVGSSTKRKSESLDDKRLFELQGLKKFTSYQFRILAKTVAGDGPAVNIEGMTKEDVPSDSPTLTDAAGMGTKVVRLKFKPPLTPNGRIIGYKVNIYLSNPTYAGVWRDDEMNENENKNEMYVGKLFKPDSKYWFTVAAKTSVGYGPFSDPIFAKTLSYDLPLPVRKLSVDVTSSSTVKLQWDSPVDTAAVHSYKISYRSEKIFIGGDKKEAKIELPEEIKTVNCCKLNSASLENLEPCTEYTVEIVSVSKSERASESKKIKIKTKVASSPMFPQPNISTNGITEEYIPIYVHPASERYGPISHYLIYVASLGKTISEARERLRDIRHSRSRRAVNTNGRDDVHIAGKLNASVVPTTFKVGRGQIQNGHTNRRLELGHFYAFSIQSCVLDENSLCLTTSTAFTDPVEFSDKAMPEVTIRMHTSDKPWITPKIKAQIKARQKAYCRGDKPKYDQLCKKVSKLIRNAKQSFYHTEGRDLRQKDPAKWYKTVYTLLGAETNHNSLQTPSDEDLSKVAENLQTAFTNPWKDINVDLPDINEVNHLLKDTSPPLPSLGQVRSCLKHLNPKKATGIDKIPAWFLKHYCDDLTPAIHSIITGSITQSKYPTAYNHAIVTPVPKIHQPKDINNDFRQISVLSHLAKMIEKIQLELNSHDLAIKDNQHAFVKNRSTVSALISMTQKWFDVTDNSNIGRKGVHTAFLDFKKAFDLVDHRILLIKLAEMNVSKAFWSWV</sequence>
<dbReference type="PANTHER" id="PTHR46957">
    <property type="entry name" value="CYTOKINE RECEPTOR"/>
    <property type="match status" value="1"/>
</dbReference>
<keyword evidence="3" id="KW-1185">Reference proteome</keyword>
<dbReference type="Proteomes" id="UP001152795">
    <property type="component" value="Unassembled WGS sequence"/>
</dbReference>
<dbReference type="OrthoDB" id="10253954at2759"/>
<dbReference type="InterPro" id="IPR000477">
    <property type="entry name" value="RT_dom"/>
</dbReference>
<dbReference type="SUPFAM" id="SSF56672">
    <property type="entry name" value="DNA/RNA polymerases"/>
    <property type="match status" value="1"/>
</dbReference>
<dbReference type="SUPFAM" id="SSF49265">
    <property type="entry name" value="Fibronectin type III"/>
    <property type="match status" value="5"/>
</dbReference>
<evidence type="ECO:0000256" key="1">
    <source>
        <dbReference type="ARBA" id="ARBA00022737"/>
    </source>
</evidence>
<dbReference type="Gene3D" id="2.60.40.10">
    <property type="entry name" value="Immunoglobulins"/>
    <property type="match status" value="7"/>
</dbReference>
<protein>
    <submittedName>
        <fullName evidence="2">Tyrosine- phosphatase Lar isoform X1</fullName>
    </submittedName>
</protein>
<dbReference type="FunFam" id="2.60.40.10:FF:000028">
    <property type="entry name" value="Neuronal cell adhesion molecule"/>
    <property type="match status" value="3"/>
</dbReference>
<dbReference type="SMART" id="SM00060">
    <property type="entry name" value="FN3"/>
    <property type="match status" value="8"/>
</dbReference>
<dbReference type="GO" id="GO:0016020">
    <property type="term" value="C:membrane"/>
    <property type="evidence" value="ECO:0007669"/>
    <property type="project" value="UniProtKB-SubCell"/>
</dbReference>
<evidence type="ECO:0000313" key="2">
    <source>
        <dbReference type="EMBL" id="CAB3994929.1"/>
    </source>
</evidence>
<dbReference type="InterPro" id="IPR043502">
    <property type="entry name" value="DNA/RNA_pol_sf"/>
</dbReference>
<gene>
    <name evidence="2" type="ORF">PACLA_8A047539</name>
</gene>
<dbReference type="InterPro" id="IPR003961">
    <property type="entry name" value="FN3_dom"/>
</dbReference>
<organism evidence="2 3">
    <name type="scientific">Paramuricea clavata</name>
    <name type="common">Red gorgonian</name>
    <name type="synonym">Violescent sea-whip</name>
    <dbReference type="NCBI Taxonomy" id="317549"/>
    <lineage>
        <taxon>Eukaryota</taxon>
        <taxon>Metazoa</taxon>
        <taxon>Cnidaria</taxon>
        <taxon>Anthozoa</taxon>
        <taxon>Octocorallia</taxon>
        <taxon>Malacalcyonacea</taxon>
        <taxon>Plexauridae</taxon>
        <taxon>Paramuricea</taxon>
    </lineage>
</organism>
<keyword evidence="1" id="KW-0677">Repeat</keyword>
<name>A0A7D9DW87_PARCT</name>
<accession>A0A7D9DW87</accession>
<dbReference type="InterPro" id="IPR050713">
    <property type="entry name" value="RTP_Phos/Ushers"/>
</dbReference>
<dbReference type="Pfam" id="PF00041">
    <property type="entry name" value="fn3"/>
    <property type="match status" value="7"/>
</dbReference>
<dbReference type="Pfam" id="PF00078">
    <property type="entry name" value="RVT_1"/>
    <property type="match status" value="1"/>
</dbReference>
<comment type="caution">
    <text evidence="2">The sequence shown here is derived from an EMBL/GenBank/DDBJ whole genome shotgun (WGS) entry which is preliminary data.</text>
</comment>
<dbReference type="PROSITE" id="PS50853">
    <property type="entry name" value="FN3"/>
    <property type="match status" value="7"/>
</dbReference>
<reference evidence="2" key="1">
    <citation type="submission" date="2020-04" db="EMBL/GenBank/DDBJ databases">
        <authorList>
            <person name="Alioto T."/>
            <person name="Alioto T."/>
            <person name="Gomez Garrido J."/>
        </authorList>
    </citation>
    <scope>NUCLEOTIDE SEQUENCE</scope>
    <source>
        <strain evidence="2">A484AB</strain>
    </source>
</reference>
<dbReference type="CDD" id="cd00063">
    <property type="entry name" value="FN3"/>
    <property type="match status" value="7"/>
</dbReference>
<dbReference type="InterPro" id="IPR013783">
    <property type="entry name" value="Ig-like_fold"/>
</dbReference>
<proteinExistence type="predicted"/>